<dbReference type="PANTHER" id="PTHR33052">
    <property type="entry name" value="DUF4228 DOMAIN PROTEIN-RELATED"/>
    <property type="match status" value="1"/>
</dbReference>
<dbReference type="EMBL" id="PQIB02000001">
    <property type="protein sequence ID" value="RLN40690.1"/>
    <property type="molecule type" value="Genomic_DNA"/>
</dbReference>
<dbReference type="AlphaFoldDB" id="A0A3L6TKI1"/>
<accession>A0A3L6TKI1</accession>
<feature type="compositionally biased region" description="Basic and acidic residues" evidence="1">
    <location>
        <begin position="157"/>
        <end position="177"/>
    </location>
</feature>
<proteinExistence type="predicted"/>
<gene>
    <name evidence="2" type="ORF">C2845_PM01G12730</name>
</gene>
<dbReference type="Proteomes" id="UP000275267">
    <property type="component" value="Unassembled WGS sequence"/>
</dbReference>
<keyword evidence="3" id="KW-1185">Reference proteome</keyword>
<dbReference type="Pfam" id="PF14009">
    <property type="entry name" value="PADRE"/>
    <property type="match status" value="1"/>
</dbReference>
<dbReference type="InterPro" id="IPR025322">
    <property type="entry name" value="PADRE_dom"/>
</dbReference>
<feature type="region of interest" description="Disordered" evidence="1">
    <location>
        <begin position="55"/>
        <end position="77"/>
    </location>
</feature>
<name>A0A3L6TKI1_PANMI</name>
<protein>
    <submittedName>
        <fullName evidence="2">Uncharacterized protein</fullName>
    </submittedName>
</protein>
<sequence>MGNLVSSGAAAASGGGGKVVMADGSVRALSEPVSVAELMMDHPRHFVVDARVLKEQGRREQQQQQGGGGGGAKVAPLPADHVLGAGGVYVLLPATRGKVSAEEARRALSAARSLARSRSMPGLRRKLSNKKGREEAAPDVPAQREATTEPPEEEDSEAARPDGFEEHRPEFLSRELSSRGWKPSLRTIEELVAPKKTPHWLF</sequence>
<reference evidence="3" key="1">
    <citation type="journal article" date="2019" name="Nat. Commun.">
        <title>The genome of broomcorn millet.</title>
        <authorList>
            <person name="Zou C."/>
            <person name="Miki D."/>
            <person name="Li D."/>
            <person name="Tang Q."/>
            <person name="Xiao L."/>
            <person name="Rajput S."/>
            <person name="Deng P."/>
            <person name="Jia W."/>
            <person name="Huang R."/>
            <person name="Zhang M."/>
            <person name="Sun Y."/>
            <person name="Hu J."/>
            <person name="Fu X."/>
            <person name="Schnable P.S."/>
            <person name="Li F."/>
            <person name="Zhang H."/>
            <person name="Feng B."/>
            <person name="Zhu X."/>
            <person name="Liu R."/>
            <person name="Schnable J.C."/>
            <person name="Zhu J.-K."/>
            <person name="Zhang H."/>
        </authorList>
    </citation>
    <scope>NUCLEOTIDE SEQUENCE [LARGE SCALE GENOMIC DNA]</scope>
</reference>
<dbReference type="OrthoDB" id="1921976at2759"/>
<dbReference type="STRING" id="4540.A0A3L6TKI1"/>
<evidence type="ECO:0000313" key="3">
    <source>
        <dbReference type="Proteomes" id="UP000275267"/>
    </source>
</evidence>
<feature type="region of interest" description="Disordered" evidence="1">
    <location>
        <begin position="111"/>
        <end position="187"/>
    </location>
</feature>
<evidence type="ECO:0000256" key="1">
    <source>
        <dbReference type="SAM" id="MobiDB-lite"/>
    </source>
</evidence>
<comment type="caution">
    <text evidence="2">The sequence shown here is derived from an EMBL/GenBank/DDBJ whole genome shotgun (WGS) entry which is preliminary data.</text>
</comment>
<organism evidence="2 3">
    <name type="scientific">Panicum miliaceum</name>
    <name type="common">Proso millet</name>
    <name type="synonym">Broomcorn millet</name>
    <dbReference type="NCBI Taxonomy" id="4540"/>
    <lineage>
        <taxon>Eukaryota</taxon>
        <taxon>Viridiplantae</taxon>
        <taxon>Streptophyta</taxon>
        <taxon>Embryophyta</taxon>
        <taxon>Tracheophyta</taxon>
        <taxon>Spermatophyta</taxon>
        <taxon>Magnoliopsida</taxon>
        <taxon>Liliopsida</taxon>
        <taxon>Poales</taxon>
        <taxon>Poaceae</taxon>
        <taxon>PACMAD clade</taxon>
        <taxon>Panicoideae</taxon>
        <taxon>Panicodae</taxon>
        <taxon>Paniceae</taxon>
        <taxon>Panicinae</taxon>
        <taxon>Panicum</taxon>
        <taxon>Panicum sect. Panicum</taxon>
    </lineage>
</organism>
<evidence type="ECO:0000313" key="2">
    <source>
        <dbReference type="EMBL" id="RLN40690.1"/>
    </source>
</evidence>